<accession>I7KP42</accession>
<proteinExistence type="predicted"/>
<comment type="caution">
    <text evidence="1">The sequence shown here is derived from an EMBL/GenBank/DDBJ whole genome shotgun (WGS) entry which is preliminary data.</text>
</comment>
<gene>
    <name evidence="1" type="ORF">BN52_02435</name>
</gene>
<reference evidence="1 2" key="1">
    <citation type="submission" date="2012-06" db="EMBL/GenBank/DDBJ databases">
        <title>Draft genome sequence of Lactobacillus gigeriorum CRBIP 24.85T, isolated from chicken crop.</title>
        <authorList>
            <person name="Cousin S."/>
            <person name="Ma L."/>
            <person name="Creno S."/>
            <person name="Clermont D."/>
            <person name="Loux V."/>
            <person name="Bizet C."/>
            <person name="Bouchier C."/>
        </authorList>
    </citation>
    <scope>NUCLEOTIDE SEQUENCE [LARGE SCALE GENOMIC DNA]</scope>
    <source>
        <strain evidence="2">CRBIP 24.85T</strain>
    </source>
</reference>
<protein>
    <submittedName>
        <fullName evidence="1">Uncharacterized protein</fullName>
    </submittedName>
</protein>
<name>I7KP42_9LACO</name>
<organism evidence="1 2">
    <name type="scientific">Lactobacillus gigeriorum DSM 23908 = CRBIP 24.85</name>
    <dbReference type="NCBI Taxonomy" id="1423751"/>
    <lineage>
        <taxon>Bacteria</taxon>
        <taxon>Bacillati</taxon>
        <taxon>Bacillota</taxon>
        <taxon>Bacilli</taxon>
        <taxon>Lactobacillales</taxon>
        <taxon>Lactobacillaceae</taxon>
        <taxon>Lactobacillus</taxon>
    </lineage>
</organism>
<dbReference type="Proteomes" id="UP000009326">
    <property type="component" value="Unassembled WGS sequence"/>
</dbReference>
<evidence type="ECO:0000313" key="1">
    <source>
        <dbReference type="EMBL" id="CCI87109.1"/>
    </source>
</evidence>
<sequence>MRVTITGGYVWLWYFDSKNSIWKTVYKASGPDHADTLSKDVAVRVDDKNIVTYKDNYGSSYRLVKITECPSRPNVVGEYLSLDDLVKMGG</sequence>
<dbReference type="AlphaFoldDB" id="I7KP42"/>
<dbReference type="EMBL" id="CAKC01000048">
    <property type="protein sequence ID" value="CCI87109.1"/>
    <property type="molecule type" value="Genomic_DNA"/>
</dbReference>
<dbReference type="RefSeq" id="WP_008473236.1">
    <property type="nucleotide sequence ID" value="NZ_AYZO01000011.1"/>
</dbReference>
<evidence type="ECO:0000313" key="2">
    <source>
        <dbReference type="Proteomes" id="UP000009326"/>
    </source>
</evidence>